<evidence type="ECO:0000313" key="1">
    <source>
        <dbReference type="EMBL" id="OCT96323.1"/>
    </source>
</evidence>
<accession>A0A974DQW1</accession>
<dbReference type="EMBL" id="CM004468">
    <property type="protein sequence ID" value="OCT96323.1"/>
    <property type="molecule type" value="Genomic_DNA"/>
</dbReference>
<sequence>MSPERLLQLSASCVRQLIAHNLPPSCLQTSSSSEQPVPSSSCLFGQWPPCEENFGPSFEMFPMIQKIPPGRTPHLLLCLCPMSRRKGLQLNRSIRRRECD</sequence>
<protein>
    <submittedName>
        <fullName evidence="1">Uncharacterized protein</fullName>
    </submittedName>
</protein>
<dbReference type="Proteomes" id="UP000694892">
    <property type="component" value="Chromosome 2L"/>
</dbReference>
<reference evidence="2" key="1">
    <citation type="journal article" date="2016" name="Nature">
        <title>Genome evolution in the allotetraploid frog Xenopus laevis.</title>
        <authorList>
            <person name="Session A.M."/>
            <person name="Uno Y."/>
            <person name="Kwon T."/>
            <person name="Chapman J.A."/>
            <person name="Toyoda A."/>
            <person name="Takahashi S."/>
            <person name="Fukui A."/>
            <person name="Hikosaka A."/>
            <person name="Suzuki A."/>
            <person name="Kondo M."/>
            <person name="van Heeringen S.J."/>
            <person name="Quigley I."/>
            <person name="Heinz S."/>
            <person name="Ogino H."/>
            <person name="Ochi H."/>
            <person name="Hellsten U."/>
            <person name="Lyons J.B."/>
            <person name="Simakov O."/>
            <person name="Putnam N."/>
            <person name="Stites J."/>
            <person name="Kuroki Y."/>
            <person name="Tanaka T."/>
            <person name="Michiue T."/>
            <person name="Watanabe M."/>
            <person name="Bogdanovic O."/>
            <person name="Lister R."/>
            <person name="Georgiou G."/>
            <person name="Paranjpe S.S."/>
            <person name="van Kruijsbergen I."/>
            <person name="Shu S."/>
            <person name="Carlson J."/>
            <person name="Kinoshita T."/>
            <person name="Ohta Y."/>
            <person name="Mawaribuchi S."/>
            <person name="Jenkins J."/>
            <person name="Grimwood J."/>
            <person name="Schmutz J."/>
            <person name="Mitros T."/>
            <person name="Mozaffari S.V."/>
            <person name="Suzuki Y."/>
            <person name="Haramoto Y."/>
            <person name="Yamamoto T.S."/>
            <person name="Takagi C."/>
            <person name="Heald R."/>
            <person name="Miller K."/>
            <person name="Haudenschild C."/>
            <person name="Kitzman J."/>
            <person name="Nakayama T."/>
            <person name="Izutsu Y."/>
            <person name="Robert J."/>
            <person name="Fortriede J."/>
            <person name="Burns K."/>
            <person name="Lotay V."/>
            <person name="Karimi K."/>
            <person name="Yasuoka Y."/>
            <person name="Dichmann D.S."/>
            <person name="Flajnik M.F."/>
            <person name="Houston D.W."/>
            <person name="Shendure J."/>
            <person name="DuPasquier L."/>
            <person name="Vize P.D."/>
            <person name="Zorn A.M."/>
            <person name="Ito M."/>
            <person name="Marcotte E.M."/>
            <person name="Wallingford J.B."/>
            <person name="Ito Y."/>
            <person name="Asashima M."/>
            <person name="Ueno N."/>
            <person name="Matsuda Y."/>
            <person name="Veenstra G.J."/>
            <person name="Fujiyama A."/>
            <person name="Harland R.M."/>
            <person name="Taira M."/>
            <person name="Rokhsar D.S."/>
        </authorList>
    </citation>
    <scope>NUCLEOTIDE SEQUENCE [LARGE SCALE GENOMIC DNA]</scope>
    <source>
        <strain evidence="2">J</strain>
    </source>
</reference>
<gene>
    <name evidence="1" type="ORF">XELAEV_18013998mg</name>
</gene>
<proteinExistence type="predicted"/>
<evidence type="ECO:0000313" key="2">
    <source>
        <dbReference type="Proteomes" id="UP000694892"/>
    </source>
</evidence>
<dbReference type="AlphaFoldDB" id="A0A974DQW1"/>
<name>A0A974DQW1_XENLA</name>
<organism evidence="1 2">
    <name type="scientific">Xenopus laevis</name>
    <name type="common">African clawed frog</name>
    <dbReference type="NCBI Taxonomy" id="8355"/>
    <lineage>
        <taxon>Eukaryota</taxon>
        <taxon>Metazoa</taxon>
        <taxon>Chordata</taxon>
        <taxon>Craniata</taxon>
        <taxon>Vertebrata</taxon>
        <taxon>Euteleostomi</taxon>
        <taxon>Amphibia</taxon>
        <taxon>Batrachia</taxon>
        <taxon>Anura</taxon>
        <taxon>Pipoidea</taxon>
        <taxon>Pipidae</taxon>
        <taxon>Xenopodinae</taxon>
        <taxon>Xenopus</taxon>
        <taxon>Xenopus</taxon>
    </lineage>
</organism>